<dbReference type="Proteomes" id="UP000075360">
    <property type="component" value="Unassembled WGS sequence"/>
</dbReference>
<protein>
    <submittedName>
        <fullName evidence="1">Uncharacterized protein</fullName>
    </submittedName>
</protein>
<evidence type="ECO:0000313" key="2">
    <source>
        <dbReference type="Proteomes" id="UP000075360"/>
    </source>
</evidence>
<accession>A0A149U4B4</accession>
<dbReference type="AlphaFoldDB" id="A0A149U4B4"/>
<dbReference type="EMBL" id="LHZU01000117">
    <property type="protein sequence ID" value="KXV60248.1"/>
    <property type="molecule type" value="Genomic_DNA"/>
</dbReference>
<comment type="caution">
    <text evidence="1">The sequence shown here is derived from an EMBL/GenBank/DDBJ whole genome shotgun (WGS) entry which is preliminary data.</text>
</comment>
<name>A0A149U4B4_9PROT</name>
<dbReference type="RefSeq" id="WP_061471071.1">
    <property type="nucleotide sequence ID" value="NZ_JAIMFP010000013.1"/>
</dbReference>
<organism evidence="1 2">
    <name type="scientific">Acetobacter senegalensis</name>
    <dbReference type="NCBI Taxonomy" id="446692"/>
    <lineage>
        <taxon>Bacteria</taxon>
        <taxon>Pseudomonadati</taxon>
        <taxon>Pseudomonadota</taxon>
        <taxon>Alphaproteobacteria</taxon>
        <taxon>Acetobacterales</taxon>
        <taxon>Acetobacteraceae</taxon>
        <taxon>Acetobacter</taxon>
    </lineage>
</organism>
<sequence>MGETLSPVKRKVMRAKEAAEYLGLSVSAFRALAAKELEGIKITEGRKVWLIEDLDAFLSRRSGRPISLKPTNSWDVLLAKREAEVSKNL</sequence>
<gene>
    <name evidence="1" type="ORF">AD948_05720</name>
</gene>
<reference evidence="1 2" key="1">
    <citation type="submission" date="2015-06" db="EMBL/GenBank/DDBJ databases">
        <title>Improved classification and identification of acetic acid bacteria using matrix-assisted laser desorption/ionization time-of-flight mass spectrometry; Gluconobacter nephelii and Gluconobacter uchimurae are later heterotypic synonyms of Gluconobacter japonicus and Gluconobacter oxydans, respectively.</title>
        <authorList>
            <person name="Li L."/>
            <person name="Cleenwerck I."/>
            <person name="De Vuyst L."/>
            <person name="Vandamme P."/>
        </authorList>
    </citation>
    <scope>NUCLEOTIDE SEQUENCE [LARGE SCALE GENOMIC DNA]</scope>
    <source>
        <strain evidence="1 2">LMG 23690</strain>
    </source>
</reference>
<proteinExistence type="predicted"/>
<evidence type="ECO:0000313" key="1">
    <source>
        <dbReference type="EMBL" id="KXV60248.1"/>
    </source>
</evidence>
<dbReference type="PATRIC" id="fig|446692.4.peg.3151"/>